<keyword evidence="3" id="KW-1185">Reference proteome</keyword>
<organism evidence="2 3">
    <name type="scientific">Durusdinium trenchii</name>
    <dbReference type="NCBI Taxonomy" id="1381693"/>
    <lineage>
        <taxon>Eukaryota</taxon>
        <taxon>Sar</taxon>
        <taxon>Alveolata</taxon>
        <taxon>Dinophyceae</taxon>
        <taxon>Suessiales</taxon>
        <taxon>Symbiodiniaceae</taxon>
        <taxon>Durusdinium</taxon>
    </lineage>
</organism>
<evidence type="ECO:0000313" key="2">
    <source>
        <dbReference type="EMBL" id="CAK9116808.1"/>
    </source>
</evidence>
<sequence length="151" mass="17370">MTRAKKPRLWFAILTLLAFVAIVGWAPTDFVRPTTHRRRAVRLAAAGETWWCQRDGIDGKLKDCFEENMQVNSVPLLKNYDTYQTSLPVRELGISQPLKLYQLHFYVRKSDLDAFAARLTADEQRPTVASQRLPILVSRHPCWWASSVPES</sequence>
<accession>A0ABP0SWT1</accession>
<dbReference type="EMBL" id="CAXAMN010028517">
    <property type="protein sequence ID" value="CAK9116808.1"/>
    <property type="molecule type" value="Genomic_DNA"/>
</dbReference>
<feature type="signal peptide" evidence="1">
    <location>
        <begin position="1"/>
        <end position="25"/>
    </location>
</feature>
<evidence type="ECO:0000313" key="3">
    <source>
        <dbReference type="Proteomes" id="UP001642484"/>
    </source>
</evidence>
<feature type="chain" id="PRO_5045116079" evidence="1">
    <location>
        <begin position="26"/>
        <end position="151"/>
    </location>
</feature>
<evidence type="ECO:0000256" key="1">
    <source>
        <dbReference type="SAM" id="SignalP"/>
    </source>
</evidence>
<proteinExistence type="predicted"/>
<keyword evidence="1" id="KW-0732">Signal</keyword>
<protein>
    <submittedName>
        <fullName evidence="2">Uncharacterized protein</fullName>
    </submittedName>
</protein>
<name>A0ABP0SWT1_9DINO</name>
<comment type="caution">
    <text evidence="2">The sequence shown here is derived from an EMBL/GenBank/DDBJ whole genome shotgun (WGS) entry which is preliminary data.</text>
</comment>
<gene>
    <name evidence="2" type="ORF">CCMP2556_LOCUS54285</name>
</gene>
<dbReference type="Proteomes" id="UP001642484">
    <property type="component" value="Unassembled WGS sequence"/>
</dbReference>
<reference evidence="2 3" key="1">
    <citation type="submission" date="2024-02" db="EMBL/GenBank/DDBJ databases">
        <authorList>
            <person name="Chen Y."/>
            <person name="Shah S."/>
            <person name="Dougan E. K."/>
            <person name="Thang M."/>
            <person name="Chan C."/>
        </authorList>
    </citation>
    <scope>NUCLEOTIDE SEQUENCE [LARGE SCALE GENOMIC DNA]</scope>
</reference>